<dbReference type="EMBL" id="QPJS01000017">
    <property type="protein sequence ID" value="RCX00482.1"/>
    <property type="molecule type" value="Genomic_DNA"/>
</dbReference>
<organism evidence="1 2">
    <name type="scientific">Schleiferia thermophila</name>
    <dbReference type="NCBI Taxonomy" id="884107"/>
    <lineage>
        <taxon>Bacteria</taxon>
        <taxon>Pseudomonadati</taxon>
        <taxon>Bacteroidota</taxon>
        <taxon>Flavobacteriia</taxon>
        <taxon>Flavobacteriales</taxon>
        <taxon>Schleiferiaceae</taxon>
        <taxon>Schleiferia</taxon>
    </lineage>
</organism>
<protein>
    <submittedName>
        <fullName evidence="1">Putative secreted protein (Por secretion system target)</fullName>
    </submittedName>
</protein>
<reference evidence="1 2" key="1">
    <citation type="submission" date="2018-07" db="EMBL/GenBank/DDBJ databases">
        <title>Genomic Encyclopedia of Type Strains, Phase IV (KMG-IV): sequencing the most valuable type-strain genomes for metagenomic binning, comparative biology and taxonomic classification.</title>
        <authorList>
            <person name="Goeker M."/>
        </authorList>
    </citation>
    <scope>NUCLEOTIDE SEQUENCE [LARGE SCALE GENOMIC DNA]</scope>
    <source>
        <strain evidence="1 2">DSM 21410</strain>
    </source>
</reference>
<dbReference type="Proteomes" id="UP000253517">
    <property type="component" value="Unassembled WGS sequence"/>
</dbReference>
<dbReference type="RefSeq" id="WP_170125750.1">
    <property type="nucleotide sequence ID" value="NZ_QPJS01000017.1"/>
</dbReference>
<dbReference type="AlphaFoldDB" id="A0A368ZU22"/>
<evidence type="ECO:0000313" key="1">
    <source>
        <dbReference type="EMBL" id="RCX00482.1"/>
    </source>
</evidence>
<comment type="caution">
    <text evidence="1">The sequence shown here is derived from an EMBL/GenBank/DDBJ whole genome shotgun (WGS) entry which is preliminary data.</text>
</comment>
<keyword evidence="2" id="KW-1185">Reference proteome</keyword>
<name>A0A368ZU22_9FLAO</name>
<proteinExistence type="predicted"/>
<feature type="non-terminal residue" evidence="1">
    <location>
        <position position="1"/>
    </location>
</feature>
<gene>
    <name evidence="1" type="ORF">DES35_1172</name>
</gene>
<sequence length="347" mass="38756">SFPEEIAVVYKDNSSGHDLYYRLGTLSTNFGPANMVPLFNGLRTYSASRFHPDINYIKNPSLSKDELNFTFVGEEVTSPGSFQIDVNVVLLDLLSTISPIFSNPLPLNPPFEKVRPRIEGLGFGFNFDYFVTAGVANSVVHGNQSGWNTLSSPLSGINEMPAIATTGDYHDVIWSTTHISSFSDIIGRGIWYDMNIPPIPPNNPINFATYFKEVNEAPTIGWPNKLYPSISGNCGFDWEYAICWWSEDNNLHFKIANAQANPHYIVQNPTGLPETISKQNAEIVLAKDEILIQKNDYVIYNTLGQRIGTYEGLNIKQGLLLLKPGMYVVSAKNKETQKTNTQKIIVY</sequence>
<evidence type="ECO:0000313" key="2">
    <source>
        <dbReference type="Proteomes" id="UP000253517"/>
    </source>
</evidence>
<accession>A0A368ZU22</accession>